<dbReference type="PROSITE" id="PS00491">
    <property type="entry name" value="PROLINE_PEPTIDASE"/>
    <property type="match status" value="1"/>
</dbReference>
<gene>
    <name evidence="6" type="ORF">FKW44_023970</name>
</gene>
<dbReference type="InterPro" id="IPR000994">
    <property type="entry name" value="Pept_M24"/>
</dbReference>
<proteinExistence type="inferred from homology"/>
<evidence type="ECO:0000259" key="4">
    <source>
        <dbReference type="Pfam" id="PF00557"/>
    </source>
</evidence>
<dbReference type="AlphaFoldDB" id="A0A7T8GPT2"/>
<organism evidence="6 7">
    <name type="scientific">Caligus rogercresseyi</name>
    <name type="common">Sea louse</name>
    <dbReference type="NCBI Taxonomy" id="217165"/>
    <lineage>
        <taxon>Eukaryota</taxon>
        <taxon>Metazoa</taxon>
        <taxon>Ecdysozoa</taxon>
        <taxon>Arthropoda</taxon>
        <taxon>Crustacea</taxon>
        <taxon>Multicrustacea</taxon>
        <taxon>Hexanauplia</taxon>
        <taxon>Copepoda</taxon>
        <taxon>Siphonostomatoida</taxon>
        <taxon>Caligidae</taxon>
        <taxon>Caligus</taxon>
    </lineage>
</organism>
<keyword evidence="2" id="KW-0378">Hydrolase</keyword>
<evidence type="ECO:0000256" key="3">
    <source>
        <dbReference type="RuleBase" id="RU000590"/>
    </source>
</evidence>
<keyword evidence="7" id="KW-1185">Reference proteome</keyword>
<evidence type="ECO:0008006" key="8">
    <source>
        <dbReference type="Google" id="ProtNLM"/>
    </source>
</evidence>
<dbReference type="GO" id="GO:0016787">
    <property type="term" value="F:hydrolase activity"/>
    <property type="evidence" value="ECO:0007669"/>
    <property type="project" value="UniProtKB-KW"/>
</dbReference>
<dbReference type="InterPro" id="IPR050422">
    <property type="entry name" value="X-Pro_aminopeptidase_P"/>
</dbReference>
<dbReference type="Pfam" id="PF00557">
    <property type="entry name" value="Peptidase_M24"/>
    <property type="match status" value="1"/>
</dbReference>
<keyword evidence="1 3" id="KW-0479">Metal-binding</keyword>
<comment type="similarity">
    <text evidence="3">Belongs to the peptidase M24B family.</text>
</comment>
<name>A0A7T8GPT2_CALRO</name>
<evidence type="ECO:0000313" key="7">
    <source>
        <dbReference type="Proteomes" id="UP000595437"/>
    </source>
</evidence>
<dbReference type="InterPro" id="IPR001131">
    <property type="entry name" value="Peptidase_M24B_aminopep-P_CS"/>
</dbReference>
<dbReference type="InterPro" id="IPR036005">
    <property type="entry name" value="Creatinase/aminopeptidase-like"/>
</dbReference>
<dbReference type="Gene3D" id="3.90.230.10">
    <property type="entry name" value="Creatinase/methionine aminopeptidase superfamily"/>
    <property type="match status" value="1"/>
</dbReference>
<dbReference type="PANTHER" id="PTHR43763:SF6">
    <property type="entry name" value="XAA-PRO AMINOPEPTIDASE 1"/>
    <property type="match status" value="1"/>
</dbReference>
<protein>
    <recommendedName>
        <fullName evidence="8">Xaa-Pro aminopeptidase 1</fullName>
    </recommendedName>
</protein>
<dbReference type="Pfam" id="PF16188">
    <property type="entry name" value="Peptidase_M24_C"/>
    <property type="match status" value="1"/>
</dbReference>
<evidence type="ECO:0000313" key="6">
    <source>
        <dbReference type="EMBL" id="QQP35683.1"/>
    </source>
</evidence>
<dbReference type="EMBL" id="CP045907">
    <property type="protein sequence ID" value="QQP35683.1"/>
    <property type="molecule type" value="Genomic_DNA"/>
</dbReference>
<dbReference type="OrthoDB" id="9995434at2759"/>
<feature type="domain" description="Peptidase M24 C-terminal" evidence="5">
    <location>
        <begin position="147"/>
        <end position="211"/>
    </location>
</feature>
<dbReference type="GO" id="GO:0046872">
    <property type="term" value="F:metal ion binding"/>
    <property type="evidence" value="ECO:0007669"/>
    <property type="project" value="UniProtKB-KW"/>
</dbReference>
<dbReference type="InterPro" id="IPR032416">
    <property type="entry name" value="Peptidase_M24_C"/>
</dbReference>
<evidence type="ECO:0000256" key="1">
    <source>
        <dbReference type="ARBA" id="ARBA00022723"/>
    </source>
</evidence>
<dbReference type="Proteomes" id="UP000595437">
    <property type="component" value="Chromosome 18"/>
</dbReference>
<evidence type="ECO:0000259" key="5">
    <source>
        <dbReference type="Pfam" id="PF16188"/>
    </source>
</evidence>
<evidence type="ECO:0000256" key="2">
    <source>
        <dbReference type="ARBA" id="ARBA00022801"/>
    </source>
</evidence>
<dbReference type="SUPFAM" id="SSF55920">
    <property type="entry name" value="Creatinase/aminopeptidase"/>
    <property type="match status" value="1"/>
</dbReference>
<reference evidence="7" key="1">
    <citation type="submission" date="2021-01" db="EMBL/GenBank/DDBJ databases">
        <title>Caligus Genome Assembly.</title>
        <authorList>
            <person name="Gallardo-Escarate C."/>
        </authorList>
    </citation>
    <scope>NUCLEOTIDE SEQUENCE [LARGE SCALE GENOMIC DNA]</scope>
</reference>
<feature type="domain" description="Peptidase M24" evidence="4">
    <location>
        <begin position="4"/>
        <end position="140"/>
    </location>
</feature>
<sequence>MEHFVGTSFTTISGSGPNAAVIHYRPKPGESRVISRGDIYLVDSGGQYKDGTTDVTRTVHMGSPSSRERECFTRLTTTVFPKGIMGYSLDAIARTSLWKAGLDYVHGTGHGVGSYLNVHEGPMRLSSRYNAYDPGLEEGMNNGGNKEFLTFENLTLVPIQKKLIEPKMLTKEEVSYINDYHMLCKEKVGPLLKQLGLQDALNWLNRETEPLG</sequence>
<accession>A0A7T8GPT2</accession>
<dbReference type="PANTHER" id="PTHR43763">
    <property type="entry name" value="XAA-PRO AMINOPEPTIDASE 1"/>
    <property type="match status" value="1"/>
</dbReference>